<organism evidence="2">
    <name type="scientific">Lotus japonicus</name>
    <name type="common">Lotus corniculatus var. japonicus</name>
    <dbReference type="NCBI Taxonomy" id="34305"/>
    <lineage>
        <taxon>Eukaryota</taxon>
        <taxon>Viridiplantae</taxon>
        <taxon>Streptophyta</taxon>
        <taxon>Embryophyta</taxon>
        <taxon>Tracheophyta</taxon>
        <taxon>Spermatophyta</taxon>
        <taxon>Magnoliopsida</taxon>
        <taxon>eudicotyledons</taxon>
        <taxon>Gunneridae</taxon>
        <taxon>Pentapetalae</taxon>
        <taxon>rosids</taxon>
        <taxon>fabids</taxon>
        <taxon>Fabales</taxon>
        <taxon>Fabaceae</taxon>
        <taxon>Papilionoideae</taxon>
        <taxon>50 kb inversion clade</taxon>
        <taxon>NPAAA clade</taxon>
        <taxon>Hologalegina</taxon>
        <taxon>robinioid clade</taxon>
        <taxon>Loteae</taxon>
        <taxon>Lotus</taxon>
    </lineage>
</organism>
<accession>I3S8Q6</accession>
<dbReference type="PANTHER" id="PTHR35711">
    <property type="entry name" value="EXPRESSED PROTEIN"/>
    <property type="match status" value="1"/>
</dbReference>
<name>I3S8Q6_LOTJA</name>
<dbReference type="PANTHER" id="PTHR35711:SF1">
    <property type="entry name" value="ECTODERMAL, ISOFORM F"/>
    <property type="match status" value="1"/>
</dbReference>
<feature type="compositionally biased region" description="Acidic residues" evidence="1">
    <location>
        <begin position="83"/>
        <end position="123"/>
    </location>
</feature>
<feature type="compositionally biased region" description="Acidic residues" evidence="1">
    <location>
        <begin position="131"/>
        <end position="164"/>
    </location>
</feature>
<evidence type="ECO:0000256" key="1">
    <source>
        <dbReference type="SAM" id="MobiDB-lite"/>
    </source>
</evidence>
<evidence type="ECO:0000313" key="2">
    <source>
        <dbReference type="EMBL" id="AFK36648.1"/>
    </source>
</evidence>
<protein>
    <submittedName>
        <fullName evidence="2">Uncharacterized protein</fullName>
    </submittedName>
</protein>
<sequence>MALVSEMVAQVPFLTVMEELPSLLHAVAADTLISAVQSLTLIGYLLTMITDLVPPKLNSKDGRFSLEDLLGRKPAYLANKDSETEDDEDGDDEDDDADDDDDDEGEDYSGDEGEEANPEDDPEANGAGGSDDGEDDDDEEADDEDDDDGEDEDDDEDEEEEEETPQPPAKKRK</sequence>
<proteinExistence type="evidence at transcript level"/>
<dbReference type="EMBL" id="BT136853">
    <property type="protein sequence ID" value="AFK36648.1"/>
    <property type="molecule type" value="mRNA"/>
</dbReference>
<dbReference type="AlphaFoldDB" id="I3S8Q6"/>
<reference evidence="2" key="1">
    <citation type="submission" date="2012-05" db="EMBL/GenBank/DDBJ databases">
        <authorList>
            <person name="Krishnakumar V."/>
            <person name="Cheung F."/>
            <person name="Xiao Y."/>
            <person name="Chan A."/>
            <person name="Moskal W.A."/>
            <person name="Town C.D."/>
        </authorList>
    </citation>
    <scope>NUCLEOTIDE SEQUENCE</scope>
</reference>
<feature type="region of interest" description="Disordered" evidence="1">
    <location>
        <begin position="68"/>
        <end position="173"/>
    </location>
</feature>